<comment type="catalytic activity">
    <reaction evidence="1 13">
        <text>a long-chain primary fatty alcohol + O2 = a long-chain fatty aldehyde + H2O2</text>
        <dbReference type="Rhea" id="RHEA:22756"/>
        <dbReference type="ChEBI" id="CHEBI:15379"/>
        <dbReference type="ChEBI" id="CHEBI:16240"/>
        <dbReference type="ChEBI" id="CHEBI:17176"/>
        <dbReference type="ChEBI" id="CHEBI:77396"/>
        <dbReference type="EC" id="1.1.3.20"/>
    </reaction>
</comment>
<dbReference type="EC" id="1.1.3.20" evidence="6 13"/>
<evidence type="ECO:0000256" key="8">
    <source>
        <dbReference type="ARBA" id="ARBA00022692"/>
    </source>
</evidence>
<dbReference type="PIRSF" id="PIRSF028937">
    <property type="entry name" value="Lg_Ch_AO"/>
    <property type="match status" value="1"/>
</dbReference>
<dbReference type="InterPro" id="IPR036188">
    <property type="entry name" value="FAD/NAD-bd_sf"/>
</dbReference>
<evidence type="ECO:0000256" key="12">
    <source>
        <dbReference type="ARBA" id="ARBA00023136"/>
    </source>
</evidence>
<sequence length="714" mass="77359">MASPFSEAQLKVLASACDAAFQATTVDEILPPNASQEQRERVKKLAETKFSDLPGAVDALAEQYVRSLSPPKLAELGKALSLLSTRAGTFLLTGHGSPFPSLTVEQREAAISSWSTSRFALFRSMYRGIVAVAMYKVYTDFPEMLHGTGFPTNGDPLRYADPARNRLHHDYKFEKVVQDYQYIETDVLVVGSGAGGGVVASEMAEKGWSTLVVEKGVYLKPEEMVGTPKEGFEKLYEAQGLMATEDGGLNVLAGSSFGGGTVINWSASLRPQHFLREQWAKQHDLPHFLSAEFANSIDFVCNRMGVSADHIKHNKANSRLVNASVKLGYPVATIPQNTAGHAHECGHCAFGCLYSEKQSGPVCWLRHAASAGAKFLVEAEVERLLFARSSTSRSPTADTLRDFYPTSSRKVCIGALVRTKDGKGAILRAKRSVVLSAGTINSPGVLLRSGLKNPRIGKNLRLHPVTGVTGFYDEDITPWEGSIMTAVSTVQENIDGSHHGVKIEVIQSAPCLFGASSTKWISSKEHKRAMVKFGNSFTLISIARDRGSGSVFLDENGTPRMDYSLDPYDGASLLRGIIASSELHLVSGANRISTTQIGVEDYIPAPGHKSLSDPRWKEWVAKVEKAGVWSGKCNIGSAHQMGSCQMSAKATQGVVDPRGQVWGTENLWIADASIFPTASAVNPMITNMALSHSIAQFIDEDVRTKLRSPVEAHL</sequence>
<comment type="caution">
    <text evidence="18">The sequence shown here is derived from an EMBL/GenBank/DDBJ whole genome shotgun (WGS) entry which is preliminary data.</text>
</comment>
<keyword evidence="12" id="KW-0472">Membrane</keyword>
<gene>
    <name evidence="18" type="ORF">BCR35DRAFT_275739</name>
</gene>
<dbReference type="InterPro" id="IPR007867">
    <property type="entry name" value="GMC_OxRtase_C"/>
</dbReference>
<protein>
    <recommendedName>
        <fullName evidence="6 13">Long-chain-alcohol oxidase</fullName>
        <ecNumber evidence="6 13">1.1.3.20</ecNumber>
    </recommendedName>
</protein>
<evidence type="ECO:0000256" key="10">
    <source>
        <dbReference type="ARBA" id="ARBA00022989"/>
    </source>
</evidence>
<dbReference type="PANTHER" id="PTHR46056:SF12">
    <property type="entry name" value="LONG-CHAIN-ALCOHOL OXIDASE"/>
    <property type="match status" value="1"/>
</dbReference>
<dbReference type="Proteomes" id="UP000193467">
    <property type="component" value="Unassembled WGS sequence"/>
</dbReference>
<comment type="similarity">
    <text evidence="5 13">Belongs to the GMC oxidoreductase family.</text>
</comment>
<keyword evidence="19" id="KW-1185">Reference proteome</keyword>
<evidence type="ECO:0000259" key="16">
    <source>
        <dbReference type="Pfam" id="PF00890"/>
    </source>
</evidence>
<keyword evidence="8" id="KW-0812">Transmembrane</keyword>
<dbReference type="GO" id="GO:0046577">
    <property type="term" value="F:long-chain-alcohol oxidase activity"/>
    <property type="evidence" value="ECO:0007669"/>
    <property type="project" value="UniProtKB-EC"/>
</dbReference>
<evidence type="ECO:0000313" key="18">
    <source>
        <dbReference type="EMBL" id="ORY89290.1"/>
    </source>
</evidence>
<evidence type="ECO:0000256" key="14">
    <source>
        <dbReference type="PIRSR" id="PIRSR028937-1"/>
    </source>
</evidence>
<dbReference type="GO" id="GO:0050660">
    <property type="term" value="F:flavin adenine dinucleotide binding"/>
    <property type="evidence" value="ECO:0007669"/>
    <property type="project" value="InterPro"/>
</dbReference>
<dbReference type="Pfam" id="PF05199">
    <property type="entry name" value="GMC_oxred_C"/>
    <property type="match status" value="1"/>
</dbReference>
<evidence type="ECO:0000256" key="2">
    <source>
        <dbReference type="ARBA" id="ARBA00001974"/>
    </source>
</evidence>
<dbReference type="PANTHER" id="PTHR46056">
    <property type="entry name" value="LONG-CHAIN-ALCOHOL OXIDASE"/>
    <property type="match status" value="1"/>
</dbReference>
<name>A0A1Y2G2W1_9BASI</name>
<proteinExistence type="inferred from homology"/>
<dbReference type="SUPFAM" id="SSF51905">
    <property type="entry name" value="FAD/NAD(P)-binding domain"/>
    <property type="match status" value="1"/>
</dbReference>
<feature type="domain" description="Glucose-methanol-choline oxidoreductase C-terminal" evidence="17">
    <location>
        <begin position="554"/>
        <end position="690"/>
    </location>
</feature>
<evidence type="ECO:0000256" key="1">
    <source>
        <dbReference type="ARBA" id="ARBA00000920"/>
    </source>
</evidence>
<dbReference type="Pfam" id="PF00890">
    <property type="entry name" value="FAD_binding_2"/>
    <property type="match status" value="1"/>
</dbReference>
<reference evidence="18 19" key="1">
    <citation type="submission" date="2016-07" db="EMBL/GenBank/DDBJ databases">
        <title>Pervasive Adenine N6-methylation of Active Genes in Fungi.</title>
        <authorList>
            <consortium name="DOE Joint Genome Institute"/>
            <person name="Mondo S.J."/>
            <person name="Dannebaum R.O."/>
            <person name="Kuo R.C."/>
            <person name="Labutti K."/>
            <person name="Haridas S."/>
            <person name="Kuo A."/>
            <person name="Salamov A."/>
            <person name="Ahrendt S.R."/>
            <person name="Lipzen A."/>
            <person name="Sullivan W."/>
            <person name="Andreopoulos W.B."/>
            <person name="Clum A."/>
            <person name="Lindquist E."/>
            <person name="Daum C."/>
            <person name="Ramamoorthy G.K."/>
            <person name="Gryganskyi A."/>
            <person name="Culley D."/>
            <person name="Magnuson J.K."/>
            <person name="James T.Y."/>
            <person name="O'Malley M.A."/>
            <person name="Stajich J.E."/>
            <person name="Spatafora J.W."/>
            <person name="Visel A."/>
            <person name="Grigoriev I.V."/>
        </authorList>
    </citation>
    <scope>NUCLEOTIDE SEQUENCE [LARGE SCALE GENOMIC DNA]</scope>
    <source>
        <strain evidence="18 19">62-1032</strain>
    </source>
</reference>
<evidence type="ECO:0000256" key="6">
    <source>
        <dbReference type="ARBA" id="ARBA00013125"/>
    </source>
</evidence>
<dbReference type="Gene3D" id="3.50.50.60">
    <property type="entry name" value="FAD/NAD(P)-binding domain"/>
    <property type="match status" value="2"/>
</dbReference>
<dbReference type="STRING" id="106004.A0A1Y2G2W1"/>
<dbReference type="GO" id="GO:0016020">
    <property type="term" value="C:membrane"/>
    <property type="evidence" value="ECO:0007669"/>
    <property type="project" value="UniProtKB-SubCell"/>
</dbReference>
<organism evidence="18 19">
    <name type="scientific">Leucosporidium creatinivorum</name>
    <dbReference type="NCBI Taxonomy" id="106004"/>
    <lineage>
        <taxon>Eukaryota</taxon>
        <taxon>Fungi</taxon>
        <taxon>Dikarya</taxon>
        <taxon>Basidiomycota</taxon>
        <taxon>Pucciniomycotina</taxon>
        <taxon>Microbotryomycetes</taxon>
        <taxon>Leucosporidiales</taxon>
        <taxon>Leucosporidium</taxon>
    </lineage>
</organism>
<evidence type="ECO:0000256" key="5">
    <source>
        <dbReference type="ARBA" id="ARBA00010790"/>
    </source>
</evidence>
<evidence type="ECO:0000256" key="11">
    <source>
        <dbReference type="ARBA" id="ARBA00023002"/>
    </source>
</evidence>
<evidence type="ECO:0000256" key="9">
    <source>
        <dbReference type="ARBA" id="ARBA00022827"/>
    </source>
</evidence>
<feature type="domain" description="FAD-dependent oxidoreductase 2 FAD-binding" evidence="16">
    <location>
        <begin position="186"/>
        <end position="218"/>
    </location>
</feature>
<evidence type="ECO:0000313" key="19">
    <source>
        <dbReference type="Proteomes" id="UP000193467"/>
    </source>
</evidence>
<dbReference type="OrthoDB" id="269227at2759"/>
<accession>A0A1Y2G2W1</accession>
<evidence type="ECO:0000256" key="4">
    <source>
        <dbReference type="ARBA" id="ARBA00004370"/>
    </source>
</evidence>
<dbReference type="Pfam" id="PF00732">
    <property type="entry name" value="GMC_oxred_N"/>
    <property type="match status" value="1"/>
</dbReference>
<dbReference type="EMBL" id="MCGR01000006">
    <property type="protein sequence ID" value="ORY89290.1"/>
    <property type="molecule type" value="Genomic_DNA"/>
</dbReference>
<dbReference type="InterPro" id="IPR012400">
    <property type="entry name" value="Long_Oxdase"/>
</dbReference>
<feature type="active site" description="Proton acceptor" evidence="14">
    <location>
        <position position="639"/>
    </location>
</feature>
<comment type="cofactor">
    <cofactor evidence="2">
        <name>FAD</name>
        <dbReference type="ChEBI" id="CHEBI:57692"/>
    </cofactor>
</comment>
<evidence type="ECO:0000259" key="15">
    <source>
        <dbReference type="Pfam" id="PF00732"/>
    </source>
</evidence>
<keyword evidence="10" id="KW-1133">Transmembrane helix</keyword>
<dbReference type="InterPro" id="IPR000172">
    <property type="entry name" value="GMC_OxRdtase_N"/>
</dbReference>
<evidence type="ECO:0000256" key="7">
    <source>
        <dbReference type="ARBA" id="ARBA00022630"/>
    </source>
</evidence>
<dbReference type="AlphaFoldDB" id="A0A1Y2G2W1"/>
<keyword evidence="11 13" id="KW-0560">Oxidoreductase</keyword>
<evidence type="ECO:0000256" key="13">
    <source>
        <dbReference type="PIRNR" id="PIRNR028937"/>
    </source>
</evidence>
<comment type="function">
    <text evidence="3">Long-chain fatty alcohol oxidase involved in the omega-oxidation pathway of lipid degradation.</text>
</comment>
<dbReference type="InParanoid" id="A0A1Y2G2W1"/>
<comment type="subcellular location">
    <subcellularLocation>
        <location evidence="4">Membrane</location>
    </subcellularLocation>
</comment>
<feature type="domain" description="Glucose-methanol-choline oxidoreductase N-terminal" evidence="15">
    <location>
        <begin position="232"/>
        <end position="465"/>
    </location>
</feature>
<evidence type="ECO:0000256" key="3">
    <source>
        <dbReference type="ARBA" id="ARBA00003842"/>
    </source>
</evidence>
<evidence type="ECO:0000259" key="17">
    <source>
        <dbReference type="Pfam" id="PF05199"/>
    </source>
</evidence>
<keyword evidence="9" id="KW-0274">FAD</keyword>
<dbReference type="InterPro" id="IPR003953">
    <property type="entry name" value="FAD-dep_OxRdtase_2_FAD-bd"/>
</dbReference>
<keyword evidence="7" id="KW-0285">Flavoprotein</keyword>